<dbReference type="PANTHER" id="PTHR33734:SF22">
    <property type="entry name" value="MEMBRANE-BOUND LYTIC MUREIN TRANSGLYCOSYLASE D"/>
    <property type="match status" value="1"/>
</dbReference>
<dbReference type="GO" id="GO:0031640">
    <property type="term" value="P:killing of cells of another organism"/>
    <property type="evidence" value="ECO:0007669"/>
    <property type="project" value="UniProtKB-KW"/>
</dbReference>
<keyword evidence="6" id="KW-0812">Transmembrane</keyword>
<dbReference type="SMART" id="SM00257">
    <property type="entry name" value="LysM"/>
    <property type="match status" value="7"/>
</dbReference>
<name>A0A430AUV5_9ENTE</name>
<dbReference type="GO" id="GO:0008932">
    <property type="term" value="F:lytic endotransglycosylase activity"/>
    <property type="evidence" value="ECO:0007669"/>
    <property type="project" value="TreeGrafter"/>
</dbReference>
<protein>
    <recommendedName>
        <fullName evidence="4">Peptidoglycan hydrolase</fullName>
    </recommendedName>
</protein>
<feature type="transmembrane region" description="Helical" evidence="6">
    <location>
        <begin position="21"/>
        <end position="38"/>
    </location>
</feature>
<feature type="region of interest" description="Disordered" evidence="5">
    <location>
        <begin position="51"/>
        <end position="82"/>
    </location>
</feature>
<keyword evidence="3" id="KW-0081">Bacteriolytic enzyme</keyword>
<dbReference type="Gene3D" id="4.10.80.30">
    <property type="entry name" value="DNA polymerase, domain 6"/>
    <property type="match status" value="1"/>
</dbReference>
<feature type="region of interest" description="Disordered" evidence="5">
    <location>
        <begin position="633"/>
        <end position="653"/>
    </location>
</feature>
<evidence type="ECO:0000313" key="8">
    <source>
        <dbReference type="EMBL" id="RSU11831.1"/>
    </source>
</evidence>
<evidence type="ECO:0000256" key="6">
    <source>
        <dbReference type="SAM" id="Phobius"/>
    </source>
</evidence>
<feature type="domain" description="LysM" evidence="7">
    <location>
        <begin position="519"/>
        <end position="562"/>
    </location>
</feature>
<dbReference type="Pfam" id="PF01476">
    <property type="entry name" value="LysM"/>
    <property type="match status" value="7"/>
</dbReference>
<feature type="domain" description="LysM" evidence="7">
    <location>
        <begin position="783"/>
        <end position="826"/>
    </location>
</feature>
<evidence type="ECO:0000259" key="7">
    <source>
        <dbReference type="PROSITE" id="PS51782"/>
    </source>
</evidence>
<keyword evidence="6" id="KW-1133">Transmembrane helix</keyword>
<dbReference type="Pfam" id="PF01832">
    <property type="entry name" value="Glucosaminidase"/>
    <property type="match status" value="1"/>
</dbReference>
<keyword evidence="9" id="KW-1185">Reference proteome</keyword>
<dbReference type="EMBL" id="NGKC01000007">
    <property type="protein sequence ID" value="RSU11831.1"/>
    <property type="molecule type" value="Genomic_DNA"/>
</dbReference>
<keyword evidence="6" id="KW-0472">Membrane</keyword>
<dbReference type="Gene3D" id="3.10.350.10">
    <property type="entry name" value="LysM domain"/>
    <property type="match status" value="7"/>
</dbReference>
<gene>
    <name evidence="8" type="ORF">CBF27_07685</name>
</gene>
<dbReference type="PRINTS" id="PR01002">
    <property type="entry name" value="FLGFLGJ"/>
</dbReference>
<dbReference type="GO" id="GO:0042742">
    <property type="term" value="P:defense response to bacterium"/>
    <property type="evidence" value="ECO:0007669"/>
    <property type="project" value="UniProtKB-KW"/>
</dbReference>
<dbReference type="AlphaFoldDB" id="A0A430AUV5"/>
<reference evidence="8 9" key="1">
    <citation type="submission" date="2017-05" db="EMBL/GenBank/DDBJ databases">
        <title>Vagococcus spp. assemblies.</title>
        <authorList>
            <person name="Gulvik C.A."/>
        </authorList>
    </citation>
    <scope>NUCLEOTIDE SEQUENCE [LARGE SCALE GENOMIC DNA]</scope>
    <source>
        <strain evidence="8 9">LMG 24798</strain>
    </source>
</reference>
<sequence>MNEKTPKIKPSSTSSSFVKRISLYSVSLLMSSVVLPIFSVKVNADELPAGEELSTASEPTTHSQSEVELQNSSETQQTKADAHALQIDTLKLPESVPSGTDQFDVEVQLSLTATAKAVFPLTASDNLRFLNTEAAVDLETDTHDVIGHVSVSEDGKQLEIHVTNDYQGTASFKLAAALNDVTQAVQTVSLTSNEQTISQTITVSGTETTDTDTVSTESETTETSSDKETETTVEELEATETSTSSEAVLETSESTETAQTGTSEESSQETTESVDTTTSETTEPASSSSEKAKETSETKTSESAETKSKAAAPTLRTFSAPVLRSAPLTIQSPAHFVSVAASHAQQVAARNGLYASVMIAQACLESGYGTSTLSSAPNYNLFGIKGSYNGQSVRMKTWEVINGKNVYINADFRKYPSYSESFQDNANLLKTTSFSPGNYFYSGAWKANTNSYRDATAWLTGRYATDPNYGTKLNNIIQQFNLTQYDTPSTGVVTPPTDNSGSLIGTGTGSTTNVDKNTSSYTVKRGDTLSGIASRYGVTVANLKSWNGLKSDLIFVGQTLTIKGGNNNTGSTGSTSSGNSGSTASGSYKVKSGDTLYGIASRYGVTVANLKSWNGLKSDLIFVGQTLAIKGGNNNTGSTGSTSSGNSGSTASGSYKVKSGDTLSGIASRYGVTVANLKSWNGLKSDLIFVGQTLTIKGGSSSSSTSNTSSANTGNTSGNYKVKSGDTLYGIASKYGVTVANLKSWNGLKSDLIYVGQSLSIKGRSVVTVSNTSSGNSGSTASGSYKVKSGDTLSGIASRYGVTVANLKSWNGLKSDLIYVGQSLSIKGKSVVTVSNTSSGSNTSAASYAVKSGDTLYGIAAKYGVTVANLKSWNGLKSDLIYVGQKLSVKRSGNNSNTVVASRSHKVSSGDTLWGLAKKYGTTTQKIKTLNGLSSDTIYMGQSLKV</sequence>
<proteinExistence type="inferred from homology"/>
<feature type="domain" description="LysM" evidence="7">
    <location>
        <begin position="718"/>
        <end position="761"/>
    </location>
</feature>
<dbReference type="PANTHER" id="PTHR33734">
    <property type="entry name" value="LYSM DOMAIN-CONTAINING GPI-ANCHORED PROTEIN 2"/>
    <property type="match status" value="1"/>
</dbReference>
<dbReference type="SUPFAM" id="SSF54106">
    <property type="entry name" value="LysM domain"/>
    <property type="match status" value="7"/>
</dbReference>
<keyword evidence="2" id="KW-0929">Antimicrobial</keyword>
<dbReference type="SMART" id="SM00047">
    <property type="entry name" value="LYZ2"/>
    <property type="match status" value="1"/>
</dbReference>
<dbReference type="InterPro" id="IPR018392">
    <property type="entry name" value="LysM"/>
</dbReference>
<comment type="caution">
    <text evidence="8">The sequence shown here is derived from an EMBL/GenBank/DDBJ whole genome shotgun (WGS) entry which is preliminary data.</text>
</comment>
<dbReference type="CDD" id="cd00118">
    <property type="entry name" value="LysM"/>
    <property type="match status" value="7"/>
</dbReference>
<dbReference type="InterPro" id="IPR002901">
    <property type="entry name" value="MGlyc_endo_b_GlcNAc-like_dom"/>
</dbReference>
<evidence type="ECO:0000256" key="3">
    <source>
        <dbReference type="ARBA" id="ARBA00022638"/>
    </source>
</evidence>
<feature type="domain" description="LysM" evidence="7">
    <location>
        <begin position="653"/>
        <end position="696"/>
    </location>
</feature>
<feature type="region of interest" description="Disordered" evidence="5">
    <location>
        <begin position="201"/>
        <end position="312"/>
    </location>
</feature>
<feature type="domain" description="LysM" evidence="7">
    <location>
        <begin position="846"/>
        <end position="889"/>
    </location>
</feature>
<feature type="domain" description="LysM" evidence="7">
    <location>
        <begin position="586"/>
        <end position="629"/>
    </location>
</feature>
<comment type="similarity">
    <text evidence="1">Belongs to the glycosyl hydrolase 73 family.</text>
</comment>
<evidence type="ECO:0000256" key="1">
    <source>
        <dbReference type="ARBA" id="ARBA00010266"/>
    </source>
</evidence>
<organism evidence="8 9">
    <name type="scientific">Vagococcus acidifermentans</name>
    <dbReference type="NCBI Taxonomy" id="564710"/>
    <lineage>
        <taxon>Bacteria</taxon>
        <taxon>Bacillati</taxon>
        <taxon>Bacillota</taxon>
        <taxon>Bacilli</taxon>
        <taxon>Lactobacillales</taxon>
        <taxon>Enterococcaceae</taxon>
        <taxon>Vagococcus</taxon>
    </lineage>
</organism>
<feature type="region of interest" description="Disordered" evidence="5">
    <location>
        <begin position="698"/>
        <end position="717"/>
    </location>
</feature>
<dbReference type="OrthoDB" id="2155627at2"/>
<accession>A0A430AUV5</accession>
<dbReference type="PROSITE" id="PS51782">
    <property type="entry name" value="LYSM"/>
    <property type="match status" value="7"/>
</dbReference>
<feature type="compositionally biased region" description="Polar residues" evidence="5">
    <location>
        <begin position="54"/>
        <end position="79"/>
    </location>
</feature>
<feature type="compositionally biased region" description="Basic and acidic residues" evidence="5">
    <location>
        <begin position="290"/>
        <end position="308"/>
    </location>
</feature>
<evidence type="ECO:0000256" key="2">
    <source>
        <dbReference type="ARBA" id="ARBA00022529"/>
    </source>
</evidence>
<dbReference type="GO" id="GO:0004040">
    <property type="term" value="F:amidase activity"/>
    <property type="evidence" value="ECO:0007669"/>
    <property type="project" value="InterPro"/>
</dbReference>
<feature type="region of interest" description="Disordered" evidence="5">
    <location>
        <begin position="565"/>
        <end position="585"/>
    </location>
</feature>
<feature type="compositionally biased region" description="Low complexity" evidence="5">
    <location>
        <begin position="201"/>
        <end position="223"/>
    </location>
</feature>
<dbReference type="RefSeq" id="WP_126813738.1">
    <property type="nucleotide sequence ID" value="NZ_NGKC01000007.1"/>
</dbReference>
<dbReference type="Proteomes" id="UP000286773">
    <property type="component" value="Unassembled WGS sequence"/>
</dbReference>
<evidence type="ECO:0000256" key="4">
    <source>
        <dbReference type="ARBA" id="ARBA00032108"/>
    </source>
</evidence>
<dbReference type="Gene3D" id="1.10.530.10">
    <property type="match status" value="1"/>
</dbReference>
<dbReference type="InterPro" id="IPR036779">
    <property type="entry name" value="LysM_dom_sf"/>
</dbReference>
<evidence type="ECO:0000256" key="5">
    <source>
        <dbReference type="SAM" id="MobiDB-lite"/>
    </source>
</evidence>
<feature type="domain" description="LysM" evidence="7">
    <location>
        <begin position="903"/>
        <end position="946"/>
    </location>
</feature>
<feature type="compositionally biased region" description="Low complexity" evidence="5">
    <location>
        <begin position="239"/>
        <end position="289"/>
    </location>
</feature>
<evidence type="ECO:0000313" key="9">
    <source>
        <dbReference type="Proteomes" id="UP000286773"/>
    </source>
</evidence>